<dbReference type="Proteomes" id="UP000187609">
    <property type="component" value="Unassembled WGS sequence"/>
</dbReference>
<reference evidence="2" key="1">
    <citation type="submission" date="2016-11" db="EMBL/GenBank/DDBJ databases">
        <title>The genome of Nicotiana attenuata.</title>
        <authorList>
            <person name="Xu S."/>
            <person name="Brockmoeller T."/>
            <person name="Gaquerel E."/>
            <person name="Navarro A."/>
            <person name="Kuhl H."/>
            <person name="Gase K."/>
            <person name="Ling Z."/>
            <person name="Zhou W."/>
            <person name="Kreitzer C."/>
            <person name="Stanke M."/>
            <person name="Tang H."/>
            <person name="Lyons E."/>
            <person name="Pandey P."/>
            <person name="Pandey S.P."/>
            <person name="Timmermann B."/>
            <person name="Baldwin I.T."/>
        </authorList>
    </citation>
    <scope>NUCLEOTIDE SEQUENCE [LARGE SCALE GENOMIC DNA]</scope>
    <source>
        <strain evidence="2">UT</strain>
    </source>
</reference>
<accession>A0A314LF66</accession>
<proteinExistence type="predicted"/>
<dbReference type="GO" id="GO:0003676">
    <property type="term" value="F:nucleic acid binding"/>
    <property type="evidence" value="ECO:0007669"/>
    <property type="project" value="InterPro"/>
</dbReference>
<keyword evidence="3" id="KW-1185">Reference proteome</keyword>
<evidence type="ECO:0000313" key="2">
    <source>
        <dbReference type="EMBL" id="OIT40400.1"/>
    </source>
</evidence>
<dbReference type="PANTHER" id="PTHR47723">
    <property type="entry name" value="OS05G0353850 PROTEIN"/>
    <property type="match status" value="1"/>
</dbReference>
<protein>
    <recommendedName>
        <fullName evidence="1">RNase H type-1 domain-containing protein</fullName>
    </recommendedName>
</protein>
<dbReference type="InterPro" id="IPR044730">
    <property type="entry name" value="RNase_H-like_dom_plant"/>
</dbReference>
<name>A0A314LF66_NICAT</name>
<dbReference type="EMBL" id="MJEQ01000028">
    <property type="protein sequence ID" value="OIT40400.1"/>
    <property type="molecule type" value="Genomic_DNA"/>
</dbReference>
<organism evidence="2 3">
    <name type="scientific">Nicotiana attenuata</name>
    <name type="common">Coyote tobacco</name>
    <dbReference type="NCBI Taxonomy" id="49451"/>
    <lineage>
        <taxon>Eukaryota</taxon>
        <taxon>Viridiplantae</taxon>
        <taxon>Streptophyta</taxon>
        <taxon>Embryophyta</taxon>
        <taxon>Tracheophyta</taxon>
        <taxon>Spermatophyta</taxon>
        <taxon>Magnoliopsida</taxon>
        <taxon>eudicotyledons</taxon>
        <taxon>Gunneridae</taxon>
        <taxon>Pentapetalae</taxon>
        <taxon>asterids</taxon>
        <taxon>lamiids</taxon>
        <taxon>Solanales</taxon>
        <taxon>Solanaceae</taxon>
        <taxon>Nicotianoideae</taxon>
        <taxon>Nicotianeae</taxon>
        <taxon>Nicotiana</taxon>
    </lineage>
</organism>
<feature type="non-terminal residue" evidence="2">
    <location>
        <position position="1"/>
    </location>
</feature>
<evidence type="ECO:0000313" key="3">
    <source>
        <dbReference type="Proteomes" id="UP000187609"/>
    </source>
</evidence>
<dbReference type="InterPro" id="IPR053151">
    <property type="entry name" value="RNase_H-like"/>
</dbReference>
<dbReference type="STRING" id="49451.A0A314LF66"/>
<comment type="caution">
    <text evidence="2">The sequence shown here is derived from an EMBL/GenBank/DDBJ whole genome shotgun (WGS) entry which is preliminary data.</text>
</comment>
<feature type="domain" description="RNase H type-1" evidence="1">
    <location>
        <begin position="7"/>
        <end position="134"/>
    </location>
</feature>
<sequence>VKWILPPSPNYKLNIDGSYDPLTHNGGIGGVIRNHEGQWILGYSKPLHHTTVLQAELLALLHGLQLAIAHRLLPLTVESDSQVLMTLLPYGNPKYSHLFHVCRLMLHDLHVPQINHIYREGNTVADALTHFGKKLCLSQHTDVLLFDNPPP</sequence>
<evidence type="ECO:0000259" key="1">
    <source>
        <dbReference type="PROSITE" id="PS50879"/>
    </source>
</evidence>
<feature type="non-terminal residue" evidence="2">
    <location>
        <position position="151"/>
    </location>
</feature>
<dbReference type="InterPro" id="IPR002156">
    <property type="entry name" value="RNaseH_domain"/>
</dbReference>
<dbReference type="Gene3D" id="3.30.420.10">
    <property type="entry name" value="Ribonuclease H-like superfamily/Ribonuclease H"/>
    <property type="match status" value="1"/>
</dbReference>
<dbReference type="InterPro" id="IPR036397">
    <property type="entry name" value="RNaseH_sf"/>
</dbReference>
<dbReference type="SUPFAM" id="SSF53098">
    <property type="entry name" value="Ribonuclease H-like"/>
    <property type="match status" value="1"/>
</dbReference>
<dbReference type="SMR" id="A0A314LF66"/>
<dbReference type="PROSITE" id="PS50879">
    <property type="entry name" value="RNASE_H_1"/>
    <property type="match status" value="1"/>
</dbReference>
<dbReference type="GO" id="GO:0004523">
    <property type="term" value="F:RNA-DNA hybrid ribonuclease activity"/>
    <property type="evidence" value="ECO:0007669"/>
    <property type="project" value="InterPro"/>
</dbReference>
<dbReference type="Pfam" id="PF13456">
    <property type="entry name" value="RVT_3"/>
    <property type="match status" value="1"/>
</dbReference>
<dbReference type="PANTHER" id="PTHR47723:SF23">
    <property type="entry name" value="REVERSE TRANSCRIPTASE-LIKE PROTEIN"/>
    <property type="match status" value="1"/>
</dbReference>
<dbReference type="CDD" id="cd06222">
    <property type="entry name" value="RNase_H_like"/>
    <property type="match status" value="1"/>
</dbReference>
<dbReference type="AlphaFoldDB" id="A0A314LF66"/>
<gene>
    <name evidence="2" type="ORF">A4A49_62754</name>
</gene>
<dbReference type="Gramene" id="OIT40400">
    <property type="protein sequence ID" value="OIT40400"/>
    <property type="gene ID" value="A4A49_62754"/>
</dbReference>
<dbReference type="InterPro" id="IPR012337">
    <property type="entry name" value="RNaseH-like_sf"/>
</dbReference>